<keyword evidence="2" id="KW-1185">Reference proteome</keyword>
<gene>
    <name evidence="1" type="ORF">CKQ54_24100</name>
</gene>
<proteinExistence type="predicted"/>
<dbReference type="RefSeq" id="WP_120163348.1">
    <property type="nucleotide sequence ID" value="NZ_NSDJ01000002.1"/>
</dbReference>
<evidence type="ECO:0000313" key="1">
    <source>
        <dbReference type="EMBL" id="RKF66468.1"/>
    </source>
</evidence>
<reference evidence="1 2" key="1">
    <citation type="submission" date="2017-08" db="EMBL/GenBank/DDBJ databases">
        <title>Comparative genomics of bacteria isolated from necrotic lesions of AOD affected trees.</title>
        <authorList>
            <person name="Doonan J."/>
            <person name="Denman S."/>
            <person name="Mcdonald J.E."/>
        </authorList>
    </citation>
    <scope>NUCLEOTIDE SEQUENCE [LARGE SCALE GENOMIC DNA]</scope>
    <source>
        <strain evidence="1 2">CIP 105588</strain>
    </source>
</reference>
<organism evidence="1 2">
    <name type="scientific">Rahnella variigena</name>
    <dbReference type="NCBI Taxonomy" id="574964"/>
    <lineage>
        <taxon>Bacteria</taxon>
        <taxon>Pseudomonadati</taxon>
        <taxon>Pseudomonadota</taxon>
        <taxon>Gammaproteobacteria</taxon>
        <taxon>Enterobacterales</taxon>
        <taxon>Yersiniaceae</taxon>
        <taxon>Rahnella</taxon>
    </lineage>
</organism>
<dbReference type="Proteomes" id="UP000284853">
    <property type="component" value="Unassembled WGS sequence"/>
</dbReference>
<sequence length="156" mass="17426">MKNKIYLLFTVAAIFALIQYGKPNIVVTNNTGHAIFVYFSVGRLGIEPDVSEAKSANHPKKLLAGDSLHIPLSLSDLITDNGQIHLGWKVNGVVNSEKIGGYKTFDIKKSKGHCAAKIAIARHEDILEHTPRYFCFKFIELTSNDNWQQLPEGYLK</sequence>
<name>A0ABX9PNJ8_9GAMM</name>
<protein>
    <submittedName>
        <fullName evidence="1">Uncharacterized protein</fullName>
    </submittedName>
</protein>
<comment type="caution">
    <text evidence="1">The sequence shown here is derived from an EMBL/GenBank/DDBJ whole genome shotgun (WGS) entry which is preliminary data.</text>
</comment>
<dbReference type="EMBL" id="NSDJ01000002">
    <property type="protein sequence ID" value="RKF66468.1"/>
    <property type="molecule type" value="Genomic_DNA"/>
</dbReference>
<accession>A0ABX9PNJ8</accession>
<dbReference type="GeneID" id="302711887"/>
<evidence type="ECO:0000313" key="2">
    <source>
        <dbReference type="Proteomes" id="UP000284853"/>
    </source>
</evidence>